<gene>
    <name evidence="8" type="ORF">HOLleu_20554</name>
</gene>
<keyword evidence="9" id="KW-1185">Reference proteome</keyword>
<dbReference type="InterPro" id="IPR013083">
    <property type="entry name" value="Znf_RING/FYVE/PHD"/>
</dbReference>
<protein>
    <submittedName>
        <fullName evidence="8">PHD finger protein 14</fullName>
    </submittedName>
</protein>
<evidence type="ECO:0000256" key="4">
    <source>
        <dbReference type="PROSITE-ProRule" id="PRU00146"/>
    </source>
</evidence>
<dbReference type="InterPro" id="IPR011011">
    <property type="entry name" value="Znf_FYVE_PHD"/>
</dbReference>
<dbReference type="EMBL" id="JAIZAY010000009">
    <property type="protein sequence ID" value="KAJ8036545.1"/>
    <property type="molecule type" value="Genomic_DNA"/>
</dbReference>
<accession>A0A9Q1C1N3</accession>
<evidence type="ECO:0000313" key="9">
    <source>
        <dbReference type="Proteomes" id="UP001152320"/>
    </source>
</evidence>
<feature type="region of interest" description="Disordered" evidence="5">
    <location>
        <begin position="1"/>
        <end position="20"/>
    </location>
</feature>
<dbReference type="PROSITE" id="PS51805">
    <property type="entry name" value="EPHD"/>
    <property type="match status" value="1"/>
</dbReference>
<dbReference type="PROSITE" id="PS01359">
    <property type="entry name" value="ZF_PHD_1"/>
    <property type="match status" value="3"/>
</dbReference>
<evidence type="ECO:0000259" key="6">
    <source>
        <dbReference type="PROSITE" id="PS50016"/>
    </source>
</evidence>
<dbReference type="SUPFAM" id="SSF57903">
    <property type="entry name" value="FYVE/PHD zinc finger"/>
    <property type="match status" value="3"/>
</dbReference>
<dbReference type="GO" id="GO:0006357">
    <property type="term" value="P:regulation of transcription by RNA polymerase II"/>
    <property type="evidence" value="ECO:0007669"/>
    <property type="project" value="TreeGrafter"/>
</dbReference>
<feature type="region of interest" description="Disordered" evidence="5">
    <location>
        <begin position="42"/>
        <end position="114"/>
    </location>
</feature>
<feature type="domain" description="PHD-type" evidence="6">
    <location>
        <begin position="704"/>
        <end position="757"/>
    </location>
</feature>
<dbReference type="InterPro" id="IPR050701">
    <property type="entry name" value="Histone_Mod_Regulator"/>
</dbReference>
<evidence type="ECO:0000256" key="5">
    <source>
        <dbReference type="SAM" id="MobiDB-lite"/>
    </source>
</evidence>
<dbReference type="CDD" id="cd15562">
    <property type="entry name" value="PHD2_PHF14"/>
    <property type="match status" value="1"/>
</dbReference>
<dbReference type="AlphaFoldDB" id="A0A9Q1C1N3"/>
<evidence type="ECO:0000256" key="3">
    <source>
        <dbReference type="ARBA" id="ARBA00022833"/>
    </source>
</evidence>
<dbReference type="InterPro" id="IPR034732">
    <property type="entry name" value="EPHD"/>
</dbReference>
<evidence type="ECO:0000313" key="8">
    <source>
        <dbReference type="EMBL" id="KAJ8036545.1"/>
    </source>
</evidence>
<dbReference type="InterPro" id="IPR001965">
    <property type="entry name" value="Znf_PHD"/>
</dbReference>
<feature type="compositionally biased region" description="Polar residues" evidence="5">
    <location>
        <begin position="1"/>
        <end position="11"/>
    </location>
</feature>
<feature type="compositionally biased region" description="Acidic residues" evidence="5">
    <location>
        <begin position="62"/>
        <end position="107"/>
    </location>
</feature>
<dbReference type="OrthoDB" id="336088at2759"/>
<organism evidence="8 9">
    <name type="scientific">Holothuria leucospilota</name>
    <name type="common">Black long sea cucumber</name>
    <name type="synonym">Mertensiothuria leucospilota</name>
    <dbReference type="NCBI Taxonomy" id="206669"/>
    <lineage>
        <taxon>Eukaryota</taxon>
        <taxon>Metazoa</taxon>
        <taxon>Echinodermata</taxon>
        <taxon>Eleutherozoa</taxon>
        <taxon>Echinozoa</taxon>
        <taxon>Holothuroidea</taxon>
        <taxon>Aspidochirotacea</taxon>
        <taxon>Aspidochirotida</taxon>
        <taxon>Holothuriidae</taxon>
        <taxon>Holothuria</taxon>
    </lineage>
</organism>
<keyword evidence="3" id="KW-0862">Zinc</keyword>
<dbReference type="Pfam" id="PF00628">
    <property type="entry name" value="PHD"/>
    <property type="match status" value="3"/>
</dbReference>
<name>A0A9Q1C1N3_HOLLE</name>
<dbReference type="Pfam" id="PF13832">
    <property type="entry name" value="zf-HC5HC2H_2"/>
    <property type="match status" value="1"/>
</dbReference>
<dbReference type="SMART" id="SM00249">
    <property type="entry name" value="PHD"/>
    <property type="match status" value="4"/>
</dbReference>
<dbReference type="Gene3D" id="2.30.30.1150">
    <property type="match status" value="1"/>
</dbReference>
<dbReference type="Gene3D" id="3.30.40.10">
    <property type="entry name" value="Zinc/RING finger domain, C3HC4 (zinc finger)"/>
    <property type="match status" value="3"/>
</dbReference>
<dbReference type="PANTHER" id="PTHR13793">
    <property type="entry name" value="PHD FINGER PROTEINS"/>
    <property type="match status" value="1"/>
</dbReference>
<dbReference type="CDD" id="cd15561">
    <property type="entry name" value="PHD1_PHF14"/>
    <property type="match status" value="1"/>
</dbReference>
<feature type="compositionally biased region" description="Basic and acidic residues" evidence="5">
    <location>
        <begin position="375"/>
        <end position="384"/>
    </location>
</feature>
<keyword evidence="2 4" id="KW-0863">Zinc-finger</keyword>
<dbReference type="InterPro" id="IPR001841">
    <property type="entry name" value="Znf_RING"/>
</dbReference>
<dbReference type="PROSITE" id="PS50016">
    <property type="entry name" value="ZF_PHD_2"/>
    <property type="match status" value="3"/>
</dbReference>
<dbReference type="SMART" id="SM00184">
    <property type="entry name" value="RING"/>
    <property type="match status" value="3"/>
</dbReference>
<feature type="region of interest" description="Disordered" evidence="5">
    <location>
        <begin position="676"/>
        <end position="697"/>
    </location>
</feature>
<feature type="domain" description="PHD-type" evidence="6">
    <location>
        <begin position="550"/>
        <end position="604"/>
    </location>
</feature>
<keyword evidence="1" id="KW-0479">Metal-binding</keyword>
<sequence length="763" mass="86232">MSQENENPGSSKRQKRVAPAIDYEQEQVQFLFRALYERDPKKRKVKPVERHLLQVDFGLSDSENDSDFEIQEHDEEESDEEKVYDSDGDEYGEEEEGSDAATEETSESEVGSKDVTVGQLIAKAKAQQIKDRNTSTGSTAERKPADNLRFLICSVCLGEVSEDTDEIIECDNCGIAVHEGCYGENLADNESVSSVQTDSSTEPWFCDACKAGVTNPSCELCPNLGGIFKETDAGRWVHIVCALYIPGVAFGDVEKLRWVTLSEMNPTKWGAKECCYCEEECFGRTGVCIGCDAGMCKNYFHVTCGQRMGLLSEVSPEVHIADPFYAYCKLHVDKSIMRYKRQNFLAVQSHQKANAKKELVETPTTQRIMTKLEKSRSRYADAKSKRPGPWVPTEKVPRALTTSASACRKLMRKAELMGIVSNVSGTSPGNVNEAKRKWHVQPAFTPEFVNYFLDRDIRLTNYKSQLADLIKHSEKLNKEEQGLRNFYNQLSSELDTLRVQNPKMKQDAENYWRMLRDLSGKKLPLPSVLRPTKVKKSPPKKSEVKSPTIIHLCGICKNTHDQHLLLQCDTCKKHYHLGCLDPPLTRMPKKTAFAGWQCSQCVGSSSDDEVRPLPDEGDDGIKRVKRAIKEPSKYTPMVIQSRKLVKGKKKKKQRPKKEVIDEKLPQKVPKIVKSPRVKREEHVNPPMPRTVMSRTSIPEEEPTDKLCNICDLSGTLKTLVSCDECEKCYHFGCLDPPYKKNPKVRGYGWYCPECISSGEEDDD</sequence>
<feature type="domain" description="PHD-type" evidence="6">
    <location>
        <begin position="150"/>
        <end position="212"/>
    </location>
</feature>
<dbReference type="Proteomes" id="UP001152320">
    <property type="component" value="Chromosome 9"/>
</dbReference>
<dbReference type="CDD" id="cd15563">
    <property type="entry name" value="PHD3_PHF14"/>
    <property type="match status" value="1"/>
</dbReference>
<proteinExistence type="predicted"/>
<dbReference type="InterPro" id="IPR019787">
    <property type="entry name" value="Znf_PHD-finger"/>
</dbReference>
<dbReference type="InterPro" id="IPR019786">
    <property type="entry name" value="Zinc_finger_PHD-type_CS"/>
</dbReference>
<feature type="compositionally biased region" description="Basic and acidic residues" evidence="5">
    <location>
        <begin position="42"/>
        <end position="53"/>
    </location>
</feature>
<dbReference type="CDD" id="cd15674">
    <property type="entry name" value="ePHD_PHF14"/>
    <property type="match status" value="1"/>
</dbReference>
<feature type="region of interest" description="Disordered" evidence="5">
    <location>
        <begin position="375"/>
        <end position="394"/>
    </location>
</feature>
<feature type="domain" description="PHD-type" evidence="7">
    <location>
        <begin position="215"/>
        <end position="332"/>
    </location>
</feature>
<dbReference type="GO" id="GO:0008270">
    <property type="term" value="F:zinc ion binding"/>
    <property type="evidence" value="ECO:0007669"/>
    <property type="project" value="UniProtKB-KW"/>
</dbReference>
<evidence type="ECO:0000256" key="2">
    <source>
        <dbReference type="ARBA" id="ARBA00022771"/>
    </source>
</evidence>
<reference evidence="8" key="1">
    <citation type="submission" date="2021-10" db="EMBL/GenBank/DDBJ databases">
        <title>Tropical sea cucumber genome reveals ecological adaptation and Cuvierian tubules defense mechanism.</title>
        <authorList>
            <person name="Chen T."/>
        </authorList>
    </citation>
    <scope>NUCLEOTIDE SEQUENCE</scope>
    <source>
        <strain evidence="8">Nanhai2018</strain>
        <tissue evidence="8">Muscle</tissue>
    </source>
</reference>
<evidence type="ECO:0000256" key="1">
    <source>
        <dbReference type="ARBA" id="ARBA00022723"/>
    </source>
</evidence>
<comment type="caution">
    <text evidence="8">The sequence shown here is derived from an EMBL/GenBank/DDBJ whole genome shotgun (WGS) entry which is preliminary data.</text>
</comment>
<dbReference type="PANTHER" id="PTHR13793:SF150">
    <property type="entry name" value="PHD FINGER PROTEIN 14"/>
    <property type="match status" value="1"/>
</dbReference>
<evidence type="ECO:0000259" key="7">
    <source>
        <dbReference type="PROSITE" id="PS51805"/>
    </source>
</evidence>